<evidence type="ECO:0000313" key="1">
    <source>
        <dbReference type="EMBL" id="WYW15650.1"/>
    </source>
</evidence>
<sequence>MVDEEVGNEKLASKTGPGKQPPEGKGGGGGGLERVTVNLGPRASRALEKAVGLTGDSKTDTINRALQVYAYLEEVWANGGQVLIRNRPDNDEVTVLKFF</sequence>
<accession>A0ACD5BD52</accession>
<reference evidence="1" key="1">
    <citation type="submission" date="2023-10" db="EMBL/GenBank/DDBJ databases">
        <title>Whole genome sequencing of actinobacterial strain Amycolatopsis sp. (BCA-696) identifies the underlying plant growth-promoting genes.</title>
        <authorList>
            <person name="Gandham P."/>
            <person name="Vadla N."/>
            <person name="Saji A."/>
            <person name="Srinivas V."/>
            <person name="Ruperao P."/>
            <person name="Selvanayagam S."/>
            <person name="Saxena R.K."/>
            <person name="Rathore A."/>
            <person name="Gopalakrishnan S."/>
            <person name="Thakur V."/>
        </authorList>
    </citation>
    <scope>NUCLEOTIDE SEQUENCE</scope>
    <source>
        <strain evidence="1">BCA-696</strain>
    </source>
</reference>
<name>A0ACD5BD52_9PSEU</name>
<proteinExistence type="predicted"/>
<dbReference type="EMBL" id="CP150484">
    <property type="protein sequence ID" value="WYW15650.1"/>
    <property type="molecule type" value="Genomic_DNA"/>
</dbReference>
<dbReference type="Proteomes" id="UP001456344">
    <property type="component" value="Chromosome"/>
</dbReference>
<gene>
    <name evidence="1" type="ORF">LCL61_08810</name>
</gene>
<evidence type="ECO:0000313" key="2">
    <source>
        <dbReference type="Proteomes" id="UP001456344"/>
    </source>
</evidence>
<keyword evidence="2" id="KW-1185">Reference proteome</keyword>
<protein>
    <submittedName>
        <fullName evidence="1">Uncharacterized protein</fullName>
    </submittedName>
</protein>
<organism evidence="1 2">
    <name type="scientific">Amycolatopsis coloradensis</name>
    <dbReference type="NCBI Taxonomy" id="76021"/>
    <lineage>
        <taxon>Bacteria</taxon>
        <taxon>Bacillati</taxon>
        <taxon>Actinomycetota</taxon>
        <taxon>Actinomycetes</taxon>
        <taxon>Pseudonocardiales</taxon>
        <taxon>Pseudonocardiaceae</taxon>
        <taxon>Amycolatopsis</taxon>
    </lineage>
</organism>